<keyword evidence="6" id="KW-1185">Reference proteome</keyword>
<dbReference type="Proteomes" id="UP000606044">
    <property type="component" value="Unassembled WGS sequence"/>
</dbReference>
<dbReference type="SUPFAM" id="SSF48613">
    <property type="entry name" value="Heme oxygenase-like"/>
    <property type="match status" value="1"/>
</dbReference>
<reference evidence="5" key="2">
    <citation type="submission" date="2020-09" db="EMBL/GenBank/DDBJ databases">
        <authorList>
            <person name="Sun Q."/>
            <person name="Sedlacek I."/>
        </authorList>
    </citation>
    <scope>NUCLEOTIDE SEQUENCE</scope>
    <source>
        <strain evidence="5">CCM 7897</strain>
    </source>
</reference>
<comment type="pathway">
    <text evidence="3">Cofactor biosynthesis; pyrroloquinoline quinone biosynthesis.</text>
</comment>
<dbReference type="Gene3D" id="1.20.910.10">
    <property type="entry name" value="Heme oxygenase-like"/>
    <property type="match status" value="1"/>
</dbReference>
<comment type="function">
    <text evidence="3">Ring cyclization and eight-electron oxidation of 3a-(2-amino-2-carboxyethyl)-4,5-dioxo-4,5,6,7,8,9-hexahydroquinoline-7,9-dicarboxylic-acid to PQQ.</text>
</comment>
<dbReference type="InterPro" id="IPR004305">
    <property type="entry name" value="Thiaminase-2/PQQC"/>
</dbReference>
<evidence type="ECO:0000313" key="6">
    <source>
        <dbReference type="Proteomes" id="UP000606044"/>
    </source>
</evidence>
<evidence type="ECO:0000256" key="2">
    <source>
        <dbReference type="ARBA" id="ARBA00023002"/>
    </source>
</evidence>
<dbReference type="GO" id="GO:0033732">
    <property type="term" value="F:pyrroloquinoline-quinone synthase activity"/>
    <property type="evidence" value="ECO:0007669"/>
    <property type="project" value="UniProtKB-EC"/>
</dbReference>
<evidence type="ECO:0000259" key="4">
    <source>
        <dbReference type="Pfam" id="PF03070"/>
    </source>
</evidence>
<comment type="similarity">
    <text evidence="3">Belongs to the PqqC family.</text>
</comment>
<dbReference type="AlphaFoldDB" id="A0A917FHI1"/>
<dbReference type="RefSeq" id="WP_188582516.1">
    <property type="nucleotide sequence ID" value="NZ_BMCT01000007.1"/>
</dbReference>
<comment type="caution">
    <text evidence="5">The sequence shown here is derived from an EMBL/GenBank/DDBJ whole genome shotgun (WGS) entry which is preliminary data.</text>
</comment>
<sequence length="243" mass="26982">MSALLSPEGLEQRLRDVGAQRYHDKHPFHVRLHAGGCTRGEVQAWALNRYTYQAHIPVKDAALIARTGSSDLRRAWRQRLVDHDGAEAGEGGVERWLRLCESLGLERADVLAFRGVLPATRFAVDAYVNFVRERSLLEAVASSLTELFSPTIIRNRVAGMLANYDFVSPESLAYFSARPEQARRDVEVALAYVTANARTPAEQEAVIAALEFKCDMLWAMLDALQHAYVEPGHIPPGAFVPEG</sequence>
<comment type="catalytic activity">
    <reaction evidence="3">
        <text>6-(2-amino-2-carboxyethyl)-7,8-dioxo-1,2,3,4,7,8-hexahydroquinoline-2,4-dicarboxylate + 3 O2 = pyrroloquinoline quinone + 2 H2O2 + 2 H2O + H(+)</text>
        <dbReference type="Rhea" id="RHEA:10692"/>
        <dbReference type="ChEBI" id="CHEBI:15377"/>
        <dbReference type="ChEBI" id="CHEBI:15378"/>
        <dbReference type="ChEBI" id="CHEBI:15379"/>
        <dbReference type="ChEBI" id="CHEBI:16240"/>
        <dbReference type="ChEBI" id="CHEBI:58442"/>
        <dbReference type="ChEBI" id="CHEBI:58778"/>
        <dbReference type="EC" id="1.3.3.11"/>
    </reaction>
</comment>
<dbReference type="EC" id="1.3.3.11" evidence="3"/>
<evidence type="ECO:0000256" key="1">
    <source>
        <dbReference type="ARBA" id="ARBA00022905"/>
    </source>
</evidence>
<protein>
    <recommendedName>
        <fullName evidence="3">Pyrroloquinoline-quinone synthase</fullName>
        <ecNumber evidence="3">1.3.3.11</ecNumber>
    </recommendedName>
    <alternativeName>
        <fullName evidence="3">Coenzyme PQQ synthesis protein C</fullName>
    </alternativeName>
    <alternativeName>
        <fullName evidence="3">Pyrroloquinoline quinone biosynthesis protein C</fullName>
    </alternativeName>
</protein>
<gene>
    <name evidence="3 5" type="primary">pqqC</name>
    <name evidence="5" type="ORF">GCM10007301_43530</name>
</gene>
<dbReference type="GO" id="GO:0018189">
    <property type="term" value="P:pyrroloquinoline quinone biosynthetic process"/>
    <property type="evidence" value="ECO:0007669"/>
    <property type="project" value="UniProtKB-UniRule"/>
</dbReference>
<dbReference type="InterPro" id="IPR011845">
    <property type="entry name" value="PqqC"/>
</dbReference>
<feature type="domain" description="Thiaminase-2/PQQC" evidence="4">
    <location>
        <begin position="12"/>
        <end position="222"/>
    </location>
</feature>
<name>A0A917FHI1_9HYPH</name>
<dbReference type="PANTHER" id="PTHR40279:SF3">
    <property type="entry name" value="4-AMINOBENZOATE SYNTHASE"/>
    <property type="match status" value="1"/>
</dbReference>
<evidence type="ECO:0000313" key="5">
    <source>
        <dbReference type="EMBL" id="GGF78805.1"/>
    </source>
</evidence>
<accession>A0A917FHI1</accession>
<proteinExistence type="inferred from homology"/>
<reference evidence="5" key="1">
    <citation type="journal article" date="2014" name="Int. J. Syst. Evol. Microbiol.">
        <title>Complete genome sequence of Corynebacterium casei LMG S-19264T (=DSM 44701T), isolated from a smear-ripened cheese.</title>
        <authorList>
            <consortium name="US DOE Joint Genome Institute (JGI-PGF)"/>
            <person name="Walter F."/>
            <person name="Albersmeier A."/>
            <person name="Kalinowski J."/>
            <person name="Ruckert C."/>
        </authorList>
    </citation>
    <scope>NUCLEOTIDE SEQUENCE</scope>
    <source>
        <strain evidence="5">CCM 7897</strain>
    </source>
</reference>
<evidence type="ECO:0000256" key="3">
    <source>
        <dbReference type="HAMAP-Rule" id="MF_00654"/>
    </source>
</evidence>
<dbReference type="EMBL" id="BMCT01000007">
    <property type="protein sequence ID" value="GGF78805.1"/>
    <property type="molecule type" value="Genomic_DNA"/>
</dbReference>
<keyword evidence="2 3" id="KW-0560">Oxidoreductase</keyword>
<dbReference type="InterPro" id="IPR039068">
    <property type="entry name" value="PqqC-like"/>
</dbReference>
<organism evidence="5 6">
    <name type="scientific">Azorhizobium oxalatiphilum</name>
    <dbReference type="NCBI Taxonomy" id="980631"/>
    <lineage>
        <taxon>Bacteria</taxon>
        <taxon>Pseudomonadati</taxon>
        <taxon>Pseudomonadota</taxon>
        <taxon>Alphaproteobacteria</taxon>
        <taxon>Hyphomicrobiales</taxon>
        <taxon>Xanthobacteraceae</taxon>
        <taxon>Azorhizobium</taxon>
    </lineage>
</organism>
<dbReference type="InterPro" id="IPR016084">
    <property type="entry name" value="Haem_Oase-like_multi-hlx"/>
</dbReference>
<dbReference type="NCBIfam" id="TIGR02111">
    <property type="entry name" value="PQQ_syn_pqqC"/>
    <property type="match status" value="1"/>
</dbReference>
<dbReference type="Pfam" id="PF03070">
    <property type="entry name" value="TENA_THI-4"/>
    <property type="match status" value="1"/>
</dbReference>
<keyword evidence="1 3" id="KW-0884">PQQ biosynthesis</keyword>
<dbReference type="HAMAP" id="MF_00654">
    <property type="entry name" value="PQQ_syn_PqqC"/>
    <property type="match status" value="1"/>
</dbReference>
<dbReference type="PANTHER" id="PTHR40279">
    <property type="entry name" value="PQQC-LIKE PROTEIN"/>
    <property type="match status" value="1"/>
</dbReference>